<accession>A0A1H9QTD9</accession>
<evidence type="ECO:0000256" key="1">
    <source>
        <dbReference type="SAM" id="MobiDB-lite"/>
    </source>
</evidence>
<reference evidence="3" key="1">
    <citation type="submission" date="2016-10" db="EMBL/GenBank/DDBJ databases">
        <authorList>
            <person name="Varghese N."/>
            <person name="Submissions S."/>
        </authorList>
    </citation>
    <scope>NUCLEOTIDE SEQUENCE [LARGE SCALE GENOMIC DNA]</scope>
    <source>
        <strain evidence="3">CGMCC 4.6825</strain>
    </source>
</reference>
<protein>
    <submittedName>
        <fullName evidence="2">Uncharacterized protein</fullName>
    </submittedName>
</protein>
<dbReference type="Proteomes" id="UP000182841">
    <property type="component" value="Unassembled WGS sequence"/>
</dbReference>
<evidence type="ECO:0000313" key="3">
    <source>
        <dbReference type="Proteomes" id="UP000182841"/>
    </source>
</evidence>
<proteinExistence type="predicted"/>
<evidence type="ECO:0000313" key="2">
    <source>
        <dbReference type="EMBL" id="SER63726.1"/>
    </source>
</evidence>
<keyword evidence="3" id="KW-1185">Reference proteome</keyword>
<feature type="compositionally biased region" description="Basic and acidic residues" evidence="1">
    <location>
        <begin position="12"/>
        <end position="25"/>
    </location>
</feature>
<feature type="region of interest" description="Disordered" evidence="1">
    <location>
        <begin position="1"/>
        <end position="39"/>
    </location>
</feature>
<dbReference type="EMBL" id="FOGO01000003">
    <property type="protein sequence ID" value="SER63726.1"/>
    <property type="molecule type" value="Genomic_DNA"/>
</dbReference>
<dbReference type="AlphaFoldDB" id="A0A1H9QTD9"/>
<organism evidence="2 3">
    <name type="scientific">Streptomyces qinglanensis</name>
    <dbReference type="NCBI Taxonomy" id="943816"/>
    <lineage>
        <taxon>Bacteria</taxon>
        <taxon>Bacillati</taxon>
        <taxon>Actinomycetota</taxon>
        <taxon>Actinomycetes</taxon>
        <taxon>Kitasatosporales</taxon>
        <taxon>Streptomycetaceae</taxon>
        <taxon>Streptomyces</taxon>
    </lineage>
</organism>
<gene>
    <name evidence="2" type="ORF">SAMN05421870_103104</name>
</gene>
<name>A0A1H9QTD9_9ACTN</name>
<sequence length="95" mass="10286">MITDVPLPAPDGRGERGRAAADRRGGCAPAPPGRSIRRMDEDEHYKPGRQVPVSGIHVCDCGQGHHWSTDVAGHTFPPLPCSGSTWRLQARAHEQ</sequence>